<dbReference type="OrthoDB" id="46257at2759"/>
<evidence type="ECO:0000313" key="2">
    <source>
        <dbReference type="Proteomes" id="UP000604046"/>
    </source>
</evidence>
<dbReference type="AlphaFoldDB" id="A0A812UQ87"/>
<dbReference type="EMBL" id="CAJNDS010002733">
    <property type="protein sequence ID" value="CAE7576933.1"/>
    <property type="molecule type" value="Genomic_DNA"/>
</dbReference>
<evidence type="ECO:0000313" key="1">
    <source>
        <dbReference type="EMBL" id="CAE7576933.1"/>
    </source>
</evidence>
<protein>
    <submittedName>
        <fullName evidence="1">Uncharacterized protein</fullName>
    </submittedName>
</protein>
<organism evidence="1 2">
    <name type="scientific">Symbiodinium natans</name>
    <dbReference type="NCBI Taxonomy" id="878477"/>
    <lineage>
        <taxon>Eukaryota</taxon>
        <taxon>Sar</taxon>
        <taxon>Alveolata</taxon>
        <taxon>Dinophyceae</taxon>
        <taxon>Suessiales</taxon>
        <taxon>Symbiodiniaceae</taxon>
        <taxon>Symbiodinium</taxon>
    </lineage>
</organism>
<dbReference type="Proteomes" id="UP000604046">
    <property type="component" value="Unassembled WGS sequence"/>
</dbReference>
<sequence length="229" mass="25178">MTGRGRKRPALSELGCVAAHGTGWRARVHIGERNVLCPQRSCKDEAEADLEALRAASSYRELRLTAQRLKTGSASLLPLCLCGINIQYPWSRLIIAGVKTIEVRKYPLGKYPCFTAGQDVFLIETPGQRSTDGADCAIDVGPPPEHSRVIGLLRFNGCFQFADLEEFEVFRAQTRIRQGGKYAWSNLGDGPIFGWGVGSARELEPIPADGKTMLGWQRPRALTVSFSDV</sequence>
<comment type="caution">
    <text evidence="1">The sequence shown here is derived from an EMBL/GenBank/DDBJ whole genome shotgun (WGS) entry which is preliminary data.</text>
</comment>
<name>A0A812UQ87_9DINO</name>
<keyword evidence="2" id="KW-1185">Reference proteome</keyword>
<reference evidence="1" key="1">
    <citation type="submission" date="2021-02" db="EMBL/GenBank/DDBJ databases">
        <authorList>
            <person name="Dougan E. K."/>
            <person name="Rhodes N."/>
            <person name="Thang M."/>
            <person name="Chan C."/>
        </authorList>
    </citation>
    <scope>NUCLEOTIDE SEQUENCE</scope>
</reference>
<proteinExistence type="predicted"/>
<dbReference type="InterPro" id="IPR015947">
    <property type="entry name" value="PUA-like_sf"/>
</dbReference>
<gene>
    <name evidence="1" type="ORF">SNAT2548_LOCUS32912</name>
</gene>
<accession>A0A812UQ87</accession>
<dbReference type="SUPFAM" id="SSF88697">
    <property type="entry name" value="PUA domain-like"/>
    <property type="match status" value="1"/>
</dbReference>